<dbReference type="InterPro" id="IPR016174">
    <property type="entry name" value="Di-haem_cyt_TM"/>
</dbReference>
<reference evidence="3 4" key="1">
    <citation type="submission" date="2018-05" db="EMBL/GenBank/DDBJ databases">
        <title>Genetic diversity of glacier-inhabiting Cryobacterium bacteria in China and description of Cryobacterium mengkeensis sp. nov. and Arthrobacter glacialis sp. nov.</title>
        <authorList>
            <person name="Liu Q."/>
            <person name="Xin Y.-H."/>
        </authorList>
    </citation>
    <scope>NUCLEOTIDE SEQUENCE [LARGE SCALE GENOMIC DNA]</scope>
    <source>
        <strain evidence="3 4">LI2</strain>
    </source>
</reference>
<keyword evidence="1" id="KW-0472">Membrane</keyword>
<dbReference type="PANTHER" id="PTHR43032:SF2">
    <property type="entry name" value="BLL0505 PROTEIN"/>
    <property type="match status" value="1"/>
</dbReference>
<dbReference type="AlphaFoldDB" id="A0A2V5LED4"/>
<comment type="caution">
    <text evidence="3">The sequence shown here is derived from an EMBL/GenBank/DDBJ whole genome shotgun (WGS) entry which is preliminary data.</text>
</comment>
<dbReference type="Gene3D" id="3.90.420.10">
    <property type="entry name" value="Oxidoreductase, molybdopterin-binding domain"/>
    <property type="match status" value="1"/>
</dbReference>
<dbReference type="InterPro" id="IPR008335">
    <property type="entry name" value="Mopterin_OxRdtase_euk"/>
</dbReference>
<feature type="transmembrane region" description="Helical" evidence="1">
    <location>
        <begin position="31"/>
        <end position="52"/>
    </location>
</feature>
<dbReference type="OrthoDB" id="5241952at2"/>
<gene>
    <name evidence="3" type="ORF">CVV68_21335</name>
</gene>
<evidence type="ECO:0000259" key="2">
    <source>
        <dbReference type="Pfam" id="PF00174"/>
    </source>
</evidence>
<dbReference type="SUPFAM" id="SSF81342">
    <property type="entry name" value="Transmembrane di-heme cytochromes"/>
    <property type="match status" value="1"/>
</dbReference>
<accession>A0A2V5LED4</accession>
<feature type="domain" description="Oxidoreductase molybdopterin-binding" evidence="2">
    <location>
        <begin position="276"/>
        <end position="404"/>
    </location>
</feature>
<feature type="transmembrane region" description="Helical" evidence="1">
    <location>
        <begin position="72"/>
        <end position="94"/>
    </location>
</feature>
<dbReference type="GO" id="GO:0016491">
    <property type="term" value="F:oxidoreductase activity"/>
    <property type="evidence" value="ECO:0007669"/>
    <property type="project" value="InterPro"/>
</dbReference>
<dbReference type="CDD" id="cd00321">
    <property type="entry name" value="SO_family_Moco"/>
    <property type="match status" value="1"/>
</dbReference>
<dbReference type="Pfam" id="PF00174">
    <property type="entry name" value="Oxidored_molyb"/>
    <property type="match status" value="1"/>
</dbReference>
<name>A0A2V5LED4_9MICC</name>
<dbReference type="GO" id="GO:0016020">
    <property type="term" value="C:membrane"/>
    <property type="evidence" value="ECO:0007669"/>
    <property type="project" value="InterPro"/>
</dbReference>
<feature type="transmembrane region" description="Helical" evidence="1">
    <location>
        <begin position="148"/>
        <end position="168"/>
    </location>
</feature>
<dbReference type="EMBL" id="QJVD01000044">
    <property type="protein sequence ID" value="PYI64630.1"/>
    <property type="molecule type" value="Genomic_DNA"/>
</dbReference>
<evidence type="ECO:0000313" key="4">
    <source>
        <dbReference type="Proteomes" id="UP000247832"/>
    </source>
</evidence>
<proteinExistence type="predicted"/>
<dbReference type="PANTHER" id="PTHR43032">
    <property type="entry name" value="PROTEIN-METHIONINE-SULFOXIDE REDUCTASE"/>
    <property type="match status" value="1"/>
</dbReference>
<feature type="transmembrane region" description="Helical" evidence="1">
    <location>
        <begin position="115"/>
        <end position="136"/>
    </location>
</feature>
<dbReference type="Proteomes" id="UP000247832">
    <property type="component" value="Unassembled WGS sequence"/>
</dbReference>
<dbReference type="InterPro" id="IPR036374">
    <property type="entry name" value="OxRdtase_Mopterin-bd_sf"/>
</dbReference>
<evidence type="ECO:0000313" key="3">
    <source>
        <dbReference type="EMBL" id="PYI64630.1"/>
    </source>
</evidence>
<dbReference type="InterPro" id="IPR000572">
    <property type="entry name" value="OxRdtase_Mopterin-bd_dom"/>
</dbReference>
<keyword evidence="4" id="KW-1185">Reference proteome</keyword>
<evidence type="ECO:0000256" key="1">
    <source>
        <dbReference type="SAM" id="Phobius"/>
    </source>
</evidence>
<dbReference type="PRINTS" id="PR00407">
    <property type="entry name" value="EUMOPTERIN"/>
</dbReference>
<dbReference type="GO" id="GO:0022904">
    <property type="term" value="P:respiratory electron transport chain"/>
    <property type="evidence" value="ECO:0007669"/>
    <property type="project" value="InterPro"/>
</dbReference>
<organism evidence="3 4">
    <name type="scientific">Arthrobacter livingstonensis</name>
    <dbReference type="NCBI Taxonomy" id="670078"/>
    <lineage>
        <taxon>Bacteria</taxon>
        <taxon>Bacillati</taxon>
        <taxon>Actinomycetota</taxon>
        <taxon>Actinomycetes</taxon>
        <taxon>Micrococcales</taxon>
        <taxon>Micrococcaceae</taxon>
        <taxon>Arthrobacter</taxon>
    </lineage>
</organism>
<dbReference type="RefSeq" id="WP_110503010.1">
    <property type="nucleotide sequence ID" value="NZ_QJVD01000044.1"/>
</dbReference>
<sequence>MDRLTQKIQAGVDAAGARFASPLRSKRLTVVLGRWLGLAFTVCFATGLYSHFLQQPLPWMLFLPRPVWLYQLTQGVHVATGTAAIPLLLFKLWSVYAQLLGWPPIRSVLHALERATIAMLVAASLVELTTGLINTFDWYPWPFPFRTVHYWLAWVIVSSLALHIAVKLPIIREHWSRKPAAVGSGPEPQAQLETGAETVTLPAGAPEHAVSRRALLATVGITSAVAVGTTAGQSFRWLSAVNLFAPRQQDTGPAGVPVNRTAAQAGVSGTALAPGWTVTLTYQGRQRSLTLAQLRAMPQSTGRLPVACVDGWSQDAVWRGVKIVDLMTLMGAPANSDALVHSLEQAGAYGRSLLPAAYSQDPLTLLALELNGAPLDLDHGYPARIMAPGRPGVLQTKWVNRIQVLG</sequence>
<dbReference type="SUPFAM" id="SSF56524">
    <property type="entry name" value="Oxidoreductase molybdopterin-binding domain"/>
    <property type="match status" value="1"/>
</dbReference>
<keyword evidence="1" id="KW-1133">Transmembrane helix</keyword>
<keyword evidence="1" id="KW-0812">Transmembrane</keyword>
<protein>
    <submittedName>
        <fullName evidence="3">Molybdopterin-binding protein</fullName>
    </submittedName>
</protein>